<evidence type="ECO:0000313" key="3">
    <source>
        <dbReference type="RefSeq" id="XP_015075370.1"/>
    </source>
</evidence>
<evidence type="ECO:0000256" key="1">
    <source>
        <dbReference type="SAM" id="MobiDB-lite"/>
    </source>
</evidence>
<gene>
    <name evidence="3" type="primary">LOC107019368</name>
</gene>
<evidence type="ECO:0000313" key="2">
    <source>
        <dbReference type="Proteomes" id="UP000694930"/>
    </source>
</evidence>
<dbReference type="RefSeq" id="XP_015075370.1">
    <property type="nucleotide sequence ID" value="XM_015219884.1"/>
</dbReference>
<organism evidence="2 3">
    <name type="scientific">Solanum pennellii</name>
    <name type="common">Tomato</name>
    <name type="synonym">Lycopersicon pennellii</name>
    <dbReference type="NCBI Taxonomy" id="28526"/>
    <lineage>
        <taxon>Eukaryota</taxon>
        <taxon>Viridiplantae</taxon>
        <taxon>Streptophyta</taxon>
        <taxon>Embryophyta</taxon>
        <taxon>Tracheophyta</taxon>
        <taxon>Spermatophyta</taxon>
        <taxon>Magnoliopsida</taxon>
        <taxon>eudicotyledons</taxon>
        <taxon>Gunneridae</taxon>
        <taxon>Pentapetalae</taxon>
        <taxon>asterids</taxon>
        <taxon>lamiids</taxon>
        <taxon>Solanales</taxon>
        <taxon>Solanaceae</taxon>
        <taxon>Solanoideae</taxon>
        <taxon>Solaneae</taxon>
        <taxon>Solanum</taxon>
        <taxon>Solanum subgen. Lycopersicon</taxon>
    </lineage>
</organism>
<feature type="compositionally biased region" description="Polar residues" evidence="1">
    <location>
        <begin position="51"/>
        <end position="61"/>
    </location>
</feature>
<protein>
    <submittedName>
        <fullName evidence="3">Uncharacterized protein LOC107019368</fullName>
    </submittedName>
</protein>
<reference evidence="3" key="2">
    <citation type="submission" date="2025-08" db="UniProtKB">
        <authorList>
            <consortium name="RefSeq"/>
        </authorList>
    </citation>
    <scope>IDENTIFICATION</scope>
</reference>
<proteinExistence type="predicted"/>
<dbReference type="Proteomes" id="UP000694930">
    <property type="component" value="Chromosome 5"/>
</dbReference>
<feature type="region of interest" description="Disordered" evidence="1">
    <location>
        <begin position="51"/>
        <end position="89"/>
    </location>
</feature>
<name>A0ABM1GSQ5_SOLPN</name>
<dbReference type="GeneID" id="107019368"/>
<feature type="region of interest" description="Disordered" evidence="1">
    <location>
        <begin position="123"/>
        <end position="147"/>
    </location>
</feature>
<reference evidence="2" key="1">
    <citation type="journal article" date="2014" name="Nat. Genet.">
        <title>The genome of the stress-tolerant wild tomato species Solanum pennellii.</title>
        <authorList>
            <person name="Bolger A."/>
            <person name="Scossa F."/>
            <person name="Bolger M.E."/>
            <person name="Lanz C."/>
            <person name="Maumus F."/>
            <person name="Tohge T."/>
            <person name="Quesneville H."/>
            <person name="Alseekh S."/>
            <person name="Sorensen I."/>
            <person name="Lichtenstein G."/>
            <person name="Fich E.A."/>
            <person name="Conte M."/>
            <person name="Keller H."/>
            <person name="Schneeberger K."/>
            <person name="Schwacke R."/>
            <person name="Ofner I."/>
            <person name="Vrebalov J."/>
            <person name="Xu Y."/>
            <person name="Osorio S."/>
            <person name="Aflitos S.A."/>
            <person name="Schijlen E."/>
            <person name="Jimenez-Gomez J.M."/>
            <person name="Ryngajllo M."/>
            <person name="Kimura S."/>
            <person name="Kumar R."/>
            <person name="Koenig D."/>
            <person name="Headland L.R."/>
            <person name="Maloof J.N."/>
            <person name="Sinha N."/>
            <person name="van Ham R.C."/>
            <person name="Lankhorst R.K."/>
            <person name="Mao L."/>
            <person name="Vogel A."/>
            <person name="Arsova B."/>
            <person name="Panstruga R."/>
            <person name="Fei Z."/>
            <person name="Rose J.K."/>
            <person name="Zamir D."/>
            <person name="Carrari F."/>
            <person name="Giovannoni J.J."/>
            <person name="Weigel D."/>
            <person name="Usadel B."/>
            <person name="Fernie A.R."/>
        </authorList>
    </citation>
    <scope>NUCLEOTIDE SEQUENCE [LARGE SCALE GENOMIC DNA]</scope>
    <source>
        <strain evidence="2">cv. LA0716</strain>
    </source>
</reference>
<feature type="compositionally biased region" description="Low complexity" evidence="1">
    <location>
        <begin position="77"/>
        <end position="86"/>
    </location>
</feature>
<accession>A0ABM1GSQ5</accession>
<keyword evidence="2" id="KW-1185">Reference proteome</keyword>
<sequence length="178" mass="19434">MVKDMRSRMSFFVAGLGHLSSKEGRATMLIGDMDISWFMIYVQQKQKALAPSSTSEPATKNNCEHYRQSSSVKPSYSQGSVVQVGSKPPAYTKCGRNHSGVCHDSFAGFSSVGNDSRVNRAQYSSIAPPDKDAPRGATSGAGRGTNHLYALNNRQDHENFPDVITGMIQVLDFTVYAF</sequence>